<keyword evidence="2" id="KW-1185">Reference proteome</keyword>
<reference evidence="1 2" key="1">
    <citation type="submission" date="2019-10" db="EMBL/GenBank/DDBJ databases">
        <authorList>
            <person name="Garlena R.A."/>
            <person name="Russell D.A."/>
            <person name="Pope W.H."/>
            <person name="Jacobs-Sera D."/>
            <person name="Hatfull G.F."/>
        </authorList>
    </citation>
    <scope>NUCLEOTIDE SEQUENCE [LARGE SCALE GENOMIC DNA]</scope>
</reference>
<accession>A0A649VSS0</accession>
<proteinExistence type="predicted"/>
<dbReference type="GeneID" id="64766829"/>
<evidence type="ECO:0000313" key="1">
    <source>
        <dbReference type="EMBL" id="QGJ94982.1"/>
    </source>
</evidence>
<organism evidence="1 2">
    <name type="scientific">Gordonia phage Stormageddon</name>
    <dbReference type="NCBI Taxonomy" id="2656541"/>
    <lineage>
        <taxon>Viruses</taxon>
        <taxon>Duplodnaviria</taxon>
        <taxon>Heunggongvirae</taxon>
        <taxon>Uroviricota</taxon>
        <taxon>Caudoviricetes</taxon>
        <taxon>Stormageddonvirus</taxon>
        <taxon>Stormageddonvirus Stormageddon</taxon>
    </lineage>
</organism>
<dbReference type="Proteomes" id="UP000423065">
    <property type="component" value="Segment"/>
</dbReference>
<dbReference type="RefSeq" id="YP_010059597.1">
    <property type="nucleotide sequence ID" value="NC_054726.1"/>
</dbReference>
<dbReference type="KEGG" id="vg:64766829"/>
<sequence>MIARSARDWLRDAARSVALAAVARKTRRAADEQYIRSHAIQSIPVDCPEHEDPITDIVWASAGAGRDPSWLRVYYYCGCTLSPEGRRGE</sequence>
<protein>
    <submittedName>
        <fullName evidence="1">Uncharacterized protein</fullName>
    </submittedName>
</protein>
<dbReference type="EMBL" id="MN586040">
    <property type="protein sequence ID" value="QGJ94982.1"/>
    <property type="molecule type" value="Genomic_DNA"/>
</dbReference>
<gene>
    <name evidence="1" type="primary">122</name>
    <name evidence="1" type="ORF">SEA_STORMAGEDDON_122</name>
</gene>
<name>A0A649VSS0_9CAUD</name>
<evidence type="ECO:0000313" key="2">
    <source>
        <dbReference type="Proteomes" id="UP000423065"/>
    </source>
</evidence>